<evidence type="ECO:0000256" key="10">
    <source>
        <dbReference type="ARBA" id="ARBA00042873"/>
    </source>
</evidence>
<evidence type="ECO:0000256" key="7">
    <source>
        <dbReference type="ARBA" id="ARBA00039163"/>
    </source>
</evidence>
<dbReference type="InterPro" id="IPR011055">
    <property type="entry name" value="Dup_hybrid_motif"/>
</dbReference>
<evidence type="ECO:0000256" key="9">
    <source>
        <dbReference type="ARBA" id="ARBA00042526"/>
    </source>
</evidence>
<dbReference type="OrthoDB" id="7571469at2"/>
<evidence type="ECO:0000256" key="2">
    <source>
        <dbReference type="ARBA" id="ARBA00022448"/>
    </source>
</evidence>
<comment type="subcellular location">
    <subcellularLocation>
        <location evidence="1">Cytoplasm</location>
    </subcellularLocation>
</comment>
<evidence type="ECO:0000256" key="3">
    <source>
        <dbReference type="ARBA" id="ARBA00022597"/>
    </source>
</evidence>
<dbReference type="Proteomes" id="UP000250086">
    <property type="component" value="Unassembled WGS sequence"/>
</dbReference>
<dbReference type="AlphaFoldDB" id="A0A2X0WF34"/>
<reference evidence="12 13" key="1">
    <citation type="submission" date="2018-06" db="EMBL/GenBank/DDBJ databases">
        <authorList>
            <consortium name="Pathogen Informatics"/>
            <person name="Doyle S."/>
        </authorList>
    </citation>
    <scope>NUCLEOTIDE SEQUENCE [LARGE SCALE GENOMIC DNA]</scope>
    <source>
        <strain evidence="12 13">NCTC13093</strain>
    </source>
</reference>
<dbReference type="PANTHER" id="PTHR45008">
    <property type="entry name" value="PTS SYSTEM GLUCOSE-SPECIFIC EIIA COMPONENT"/>
    <property type="match status" value="1"/>
</dbReference>
<evidence type="ECO:0000313" key="12">
    <source>
        <dbReference type="EMBL" id="SPT68987.1"/>
    </source>
</evidence>
<evidence type="ECO:0000256" key="5">
    <source>
        <dbReference type="ARBA" id="ARBA00022683"/>
    </source>
</evidence>
<dbReference type="GO" id="GO:0016301">
    <property type="term" value="F:kinase activity"/>
    <property type="evidence" value="ECO:0007669"/>
    <property type="project" value="UniProtKB-KW"/>
</dbReference>
<gene>
    <name evidence="12" type="primary">glcB</name>
    <name evidence="12" type="ORF">NCTC13093_00350</name>
</gene>
<keyword evidence="5" id="KW-0598">Phosphotransferase system</keyword>
<dbReference type="GO" id="GO:0009401">
    <property type="term" value="P:phosphoenolpyruvate-dependent sugar phosphotransferase system"/>
    <property type="evidence" value="ECO:0007669"/>
    <property type="project" value="UniProtKB-KW"/>
</dbReference>
<dbReference type="RefSeq" id="WP_113743187.1">
    <property type="nucleotide sequence ID" value="NZ_UAPU01000006.1"/>
</dbReference>
<dbReference type="NCBIfam" id="TIGR00830">
    <property type="entry name" value="PTBA"/>
    <property type="match status" value="1"/>
</dbReference>
<dbReference type="Gene3D" id="2.70.70.10">
    <property type="entry name" value="Glucose Permease (Domain IIA)"/>
    <property type="match status" value="1"/>
</dbReference>
<evidence type="ECO:0000256" key="4">
    <source>
        <dbReference type="ARBA" id="ARBA00022679"/>
    </source>
</evidence>
<keyword evidence="2" id="KW-0813">Transport</keyword>
<sequence>MFFQRKGEEILSPLSGQIVSVTEVESPIFSGKVVGDGVAVEPYFQNDDLVLSPVSGMISMVAVQKHAYGITTFDGIEILIHIGLGTVSLDGNGFTPLVKEGDKVEQGMPLCRVNWSTLTENGCKTTTPVLITSVSIDKVKRLTLNLGPARAGETTCMFYLKNK</sequence>
<accession>A0A2X0WF34</accession>
<protein>
    <recommendedName>
        <fullName evidence="7">PTS system glucose-specific EIIA component</fullName>
    </recommendedName>
    <alternativeName>
        <fullName evidence="10">EIIA-Glc</fullName>
    </alternativeName>
    <alternativeName>
        <fullName evidence="9">EIII-Glc</fullName>
    </alternativeName>
    <alternativeName>
        <fullName evidence="8">Glucose-specific phosphotransferase enzyme IIA component</fullName>
    </alternativeName>
</protein>
<feature type="domain" description="PTS EIIA type-1" evidence="11">
    <location>
        <begin position="26"/>
        <end position="133"/>
    </location>
</feature>
<organism evidence="12 13">
    <name type="scientific">Anaerobiospirillum thomasii</name>
    <dbReference type="NCBI Taxonomy" id="179995"/>
    <lineage>
        <taxon>Bacteria</taxon>
        <taxon>Pseudomonadati</taxon>
        <taxon>Pseudomonadota</taxon>
        <taxon>Gammaproteobacteria</taxon>
        <taxon>Aeromonadales</taxon>
        <taxon>Succinivibrionaceae</taxon>
        <taxon>Anaerobiospirillum</taxon>
    </lineage>
</organism>
<dbReference type="Pfam" id="PF00358">
    <property type="entry name" value="PTS_EIIA_1"/>
    <property type="match status" value="1"/>
</dbReference>
<dbReference type="EMBL" id="UAPV01000001">
    <property type="protein sequence ID" value="SPT68987.1"/>
    <property type="molecule type" value="Genomic_DNA"/>
</dbReference>
<keyword evidence="6" id="KW-0418">Kinase</keyword>
<keyword evidence="3" id="KW-0762">Sugar transport</keyword>
<proteinExistence type="predicted"/>
<evidence type="ECO:0000256" key="6">
    <source>
        <dbReference type="ARBA" id="ARBA00022777"/>
    </source>
</evidence>
<evidence type="ECO:0000256" key="1">
    <source>
        <dbReference type="ARBA" id="ARBA00004496"/>
    </source>
</evidence>
<evidence type="ECO:0000313" key="13">
    <source>
        <dbReference type="Proteomes" id="UP000250086"/>
    </source>
</evidence>
<dbReference type="InterPro" id="IPR001127">
    <property type="entry name" value="PTS_EIIA_1_perm"/>
</dbReference>
<dbReference type="PANTHER" id="PTHR45008:SF1">
    <property type="entry name" value="PTS SYSTEM GLUCOSE-SPECIFIC EIIA COMPONENT"/>
    <property type="match status" value="1"/>
</dbReference>
<evidence type="ECO:0000256" key="8">
    <source>
        <dbReference type="ARBA" id="ARBA00042296"/>
    </source>
</evidence>
<dbReference type="InterPro" id="IPR050890">
    <property type="entry name" value="PTS_EIIA_component"/>
</dbReference>
<evidence type="ECO:0000259" key="11">
    <source>
        <dbReference type="PROSITE" id="PS51093"/>
    </source>
</evidence>
<keyword evidence="13" id="KW-1185">Reference proteome</keyword>
<name>A0A2X0WF34_9GAMM</name>
<dbReference type="PROSITE" id="PS51093">
    <property type="entry name" value="PTS_EIIA_TYPE_1"/>
    <property type="match status" value="1"/>
</dbReference>
<dbReference type="PROSITE" id="PS00371">
    <property type="entry name" value="PTS_EIIA_TYPE_1_HIS"/>
    <property type="match status" value="1"/>
</dbReference>
<dbReference type="GO" id="GO:0005737">
    <property type="term" value="C:cytoplasm"/>
    <property type="evidence" value="ECO:0007669"/>
    <property type="project" value="UniProtKB-SubCell"/>
</dbReference>
<keyword evidence="4" id="KW-0808">Transferase</keyword>
<dbReference type="SUPFAM" id="SSF51261">
    <property type="entry name" value="Duplicated hybrid motif"/>
    <property type="match status" value="1"/>
</dbReference>